<dbReference type="Pfam" id="PF00076">
    <property type="entry name" value="RRM_1"/>
    <property type="match status" value="2"/>
</dbReference>
<evidence type="ECO:0000313" key="5">
    <source>
        <dbReference type="EMBL" id="KAK9127318.1"/>
    </source>
</evidence>
<dbReference type="GO" id="GO:0003723">
    <property type="term" value="F:RNA binding"/>
    <property type="evidence" value="ECO:0007669"/>
    <property type="project" value="UniProtKB-UniRule"/>
</dbReference>
<comment type="caution">
    <text evidence="5">The sequence shown here is derived from an EMBL/GenBank/DDBJ whole genome shotgun (WGS) entry which is preliminary data.</text>
</comment>
<dbReference type="InterPro" id="IPR012677">
    <property type="entry name" value="Nucleotide-bd_a/b_plait_sf"/>
</dbReference>
<dbReference type="AlphaFoldDB" id="A0AAP0J4K3"/>
<dbReference type="PANTHER" id="PTHR21245">
    <property type="entry name" value="HETEROGENEOUS NUCLEAR RIBONUCLEOPROTEIN"/>
    <property type="match status" value="1"/>
</dbReference>
<feature type="region of interest" description="Disordered" evidence="3">
    <location>
        <begin position="258"/>
        <end position="295"/>
    </location>
</feature>
<gene>
    <name evidence="5" type="ORF">Syun_016115</name>
</gene>
<dbReference type="SUPFAM" id="SSF54928">
    <property type="entry name" value="RNA-binding domain, RBD"/>
    <property type="match status" value="1"/>
</dbReference>
<protein>
    <recommendedName>
        <fullName evidence="4">RRM domain-containing protein</fullName>
    </recommendedName>
</protein>
<evidence type="ECO:0000256" key="3">
    <source>
        <dbReference type="SAM" id="MobiDB-lite"/>
    </source>
</evidence>
<reference evidence="5 6" key="1">
    <citation type="submission" date="2024-01" db="EMBL/GenBank/DDBJ databases">
        <title>Genome assemblies of Stephania.</title>
        <authorList>
            <person name="Yang L."/>
        </authorList>
    </citation>
    <scope>NUCLEOTIDE SEQUENCE [LARGE SCALE GENOMIC DNA]</scope>
    <source>
        <strain evidence="5">YNDBR</strain>
        <tissue evidence="5">Leaf</tissue>
    </source>
</reference>
<keyword evidence="1 2" id="KW-0694">RNA-binding</keyword>
<dbReference type="EMBL" id="JBBNAF010000007">
    <property type="protein sequence ID" value="KAK9127318.1"/>
    <property type="molecule type" value="Genomic_DNA"/>
</dbReference>
<evidence type="ECO:0000313" key="6">
    <source>
        <dbReference type="Proteomes" id="UP001420932"/>
    </source>
</evidence>
<dbReference type="SMART" id="SM00360">
    <property type="entry name" value="RRM"/>
    <property type="match status" value="2"/>
</dbReference>
<sequence>MADIDNHVGEETGPKEDATPEQARKVLADLKDGTDTLYMGNICKTWTREQVLERLKNLGVEQIEEIYLPDNPNKEGKSIGYALLEFKTHSDAMSRISRLNNRDALFGRDRSAKVAFSQSIHPSEEALLQAYDIRRFLLFGEIAFLATFMFDQALNILSCYVLSSYCGIDKLKKLCEQYGEDEKVQLSRKFLSTRRKDFGFVSFVTRESAVACVEGINKAEIGEGDNKGRIGKKAAKGGYKVRMDGQKTVVEASKMEGNNISKRPQEKGKGVANKQNYRWNKSHYPGSSGKQNDKGEIHEVGLVIRRDERMSLGSYLHVRNTWWSPLEHTTAFRWGERMNSRSYLHDSLSKLDK</sequence>
<name>A0AAP0J4K3_9MAGN</name>
<dbReference type="PROSITE" id="PS50102">
    <property type="entry name" value="RRM"/>
    <property type="match status" value="2"/>
</dbReference>
<accession>A0AAP0J4K3</accession>
<dbReference type="Proteomes" id="UP001420932">
    <property type="component" value="Unassembled WGS sequence"/>
</dbReference>
<organism evidence="5 6">
    <name type="scientific">Stephania yunnanensis</name>
    <dbReference type="NCBI Taxonomy" id="152371"/>
    <lineage>
        <taxon>Eukaryota</taxon>
        <taxon>Viridiplantae</taxon>
        <taxon>Streptophyta</taxon>
        <taxon>Embryophyta</taxon>
        <taxon>Tracheophyta</taxon>
        <taxon>Spermatophyta</taxon>
        <taxon>Magnoliopsida</taxon>
        <taxon>Ranunculales</taxon>
        <taxon>Menispermaceae</taxon>
        <taxon>Menispermoideae</taxon>
        <taxon>Cissampelideae</taxon>
        <taxon>Stephania</taxon>
    </lineage>
</organism>
<dbReference type="Gene3D" id="3.30.70.330">
    <property type="match status" value="2"/>
</dbReference>
<feature type="region of interest" description="Disordered" evidence="3">
    <location>
        <begin position="1"/>
        <end position="22"/>
    </location>
</feature>
<dbReference type="InterPro" id="IPR035979">
    <property type="entry name" value="RBD_domain_sf"/>
</dbReference>
<proteinExistence type="predicted"/>
<keyword evidence="6" id="KW-1185">Reference proteome</keyword>
<evidence type="ECO:0000256" key="1">
    <source>
        <dbReference type="ARBA" id="ARBA00022884"/>
    </source>
</evidence>
<feature type="domain" description="RRM" evidence="4">
    <location>
        <begin position="35"/>
        <end position="119"/>
    </location>
</feature>
<feature type="domain" description="RRM" evidence="4">
    <location>
        <begin position="169"/>
        <end position="248"/>
    </location>
</feature>
<dbReference type="InterPro" id="IPR000504">
    <property type="entry name" value="RRM_dom"/>
</dbReference>
<evidence type="ECO:0000256" key="2">
    <source>
        <dbReference type="PROSITE-ProRule" id="PRU00176"/>
    </source>
</evidence>
<dbReference type="CDD" id="cd00590">
    <property type="entry name" value="RRM_SF"/>
    <property type="match status" value="1"/>
</dbReference>
<evidence type="ECO:0000259" key="4">
    <source>
        <dbReference type="PROSITE" id="PS50102"/>
    </source>
</evidence>